<dbReference type="PROSITE" id="PS50043">
    <property type="entry name" value="HTH_LUXR_2"/>
    <property type="match status" value="2"/>
</dbReference>
<sequence length="550" mass="55913">MDREVLLAEVLRHLAEGTAEAGHEIALAAADADEGDPAAHGLAALASFWLGDFAEATAQAATGLAAAQDDRARAACLAAAVLAAAGDLDARPPDRALLSRLLADADEPGSRWWSAVRYLAAEAALVSARIGEAAVLDDAGPPAGAAWAGHPFAPIMWVCQARIAAFSGRIEQAQAMLAAVRASVVPGSRVAPVAEAVAVLVQGNAGDAEVGLVAEQIARNVPSVPRDFIDRGALLLLAFGAIAVYDVAAAAALVFRAGADEALSRCTLIDRALAFETLLHAALLAEDPDAVAVWLGTLADLAAHPVTRPSVQRARGRAALDAGDAATAIDLLTRSVEGCLAEDRGVEAAEGQILLARARIQQHELGTASRTLRALVAGSDRTGHAAVRRAAGAVLAASGRRLPPVAGAGWDVLSEREAEVARAVLAGLEVDQIAARLFLSPSTVRAHVSRVLCAFGVATRVGLLAAVGGAGGAGGAGAAGAPAGARLSPRQAEVAEHVAAGRTNQQIAELLGISVKGVEKHVGDVLLRWEAGSRFEIARIWWAGSAGSAG</sequence>
<dbReference type="GO" id="GO:0003677">
    <property type="term" value="F:DNA binding"/>
    <property type="evidence" value="ECO:0007669"/>
    <property type="project" value="UniProtKB-KW"/>
</dbReference>
<evidence type="ECO:0000313" key="6">
    <source>
        <dbReference type="Proteomes" id="UP000449906"/>
    </source>
</evidence>
<dbReference type="InterPro" id="IPR016032">
    <property type="entry name" value="Sig_transdc_resp-reg_C-effctor"/>
</dbReference>
<name>A0A7J5E4E8_NOCSI</name>
<evidence type="ECO:0000256" key="3">
    <source>
        <dbReference type="ARBA" id="ARBA00023163"/>
    </source>
</evidence>
<reference evidence="5 6" key="1">
    <citation type="submission" date="2019-09" db="EMBL/GenBank/DDBJ databases">
        <title>Pimelobacter sp. isolated from Paulinella.</title>
        <authorList>
            <person name="Jeong S.E."/>
        </authorList>
    </citation>
    <scope>NUCLEOTIDE SEQUENCE [LARGE SCALE GENOMIC DNA]</scope>
    <source>
        <strain evidence="5 6">Pch-N</strain>
    </source>
</reference>
<dbReference type="GO" id="GO:0006355">
    <property type="term" value="P:regulation of DNA-templated transcription"/>
    <property type="evidence" value="ECO:0007669"/>
    <property type="project" value="InterPro"/>
</dbReference>
<dbReference type="SMART" id="SM00421">
    <property type="entry name" value="HTH_LUXR"/>
    <property type="match status" value="2"/>
</dbReference>
<evidence type="ECO:0000256" key="2">
    <source>
        <dbReference type="ARBA" id="ARBA00023125"/>
    </source>
</evidence>
<proteinExistence type="predicted"/>
<evidence type="ECO:0000256" key="1">
    <source>
        <dbReference type="ARBA" id="ARBA00023015"/>
    </source>
</evidence>
<dbReference type="PRINTS" id="PR00038">
    <property type="entry name" value="HTHLUXR"/>
</dbReference>
<dbReference type="Gene3D" id="1.10.10.10">
    <property type="entry name" value="Winged helix-like DNA-binding domain superfamily/Winged helix DNA-binding domain"/>
    <property type="match status" value="2"/>
</dbReference>
<evidence type="ECO:0000313" key="5">
    <source>
        <dbReference type="EMBL" id="KAB2812814.1"/>
    </source>
</evidence>
<keyword evidence="2" id="KW-0238">DNA-binding</keyword>
<dbReference type="Proteomes" id="UP000449906">
    <property type="component" value="Unassembled WGS sequence"/>
</dbReference>
<accession>A0A7J5E4E8</accession>
<dbReference type="RefSeq" id="WP_151580146.1">
    <property type="nucleotide sequence ID" value="NZ_WBVM01000001.1"/>
</dbReference>
<keyword evidence="3" id="KW-0804">Transcription</keyword>
<organism evidence="5 6">
    <name type="scientific">Nocardioides simplex</name>
    <name type="common">Arthrobacter simplex</name>
    <dbReference type="NCBI Taxonomy" id="2045"/>
    <lineage>
        <taxon>Bacteria</taxon>
        <taxon>Bacillati</taxon>
        <taxon>Actinomycetota</taxon>
        <taxon>Actinomycetes</taxon>
        <taxon>Propionibacteriales</taxon>
        <taxon>Nocardioidaceae</taxon>
        <taxon>Pimelobacter</taxon>
    </lineage>
</organism>
<dbReference type="CDD" id="cd06170">
    <property type="entry name" value="LuxR_C_like"/>
    <property type="match status" value="2"/>
</dbReference>
<feature type="domain" description="HTH luxR-type" evidence="4">
    <location>
        <begin position="480"/>
        <end position="545"/>
    </location>
</feature>
<comment type="caution">
    <text evidence="5">The sequence shown here is derived from an EMBL/GenBank/DDBJ whole genome shotgun (WGS) entry which is preliminary data.</text>
</comment>
<dbReference type="PANTHER" id="PTHR44688:SF16">
    <property type="entry name" value="DNA-BINDING TRANSCRIPTIONAL ACTIVATOR DEVR_DOSR"/>
    <property type="match status" value="1"/>
</dbReference>
<keyword evidence="1" id="KW-0805">Transcription regulation</keyword>
<evidence type="ECO:0000259" key="4">
    <source>
        <dbReference type="PROSITE" id="PS50043"/>
    </source>
</evidence>
<dbReference type="SUPFAM" id="SSF46894">
    <property type="entry name" value="C-terminal effector domain of the bipartite response regulators"/>
    <property type="match status" value="2"/>
</dbReference>
<gene>
    <name evidence="5" type="ORF">F9L07_13865</name>
</gene>
<dbReference type="Pfam" id="PF00196">
    <property type="entry name" value="GerE"/>
    <property type="match status" value="2"/>
</dbReference>
<feature type="domain" description="HTH luxR-type" evidence="4">
    <location>
        <begin position="406"/>
        <end position="471"/>
    </location>
</feature>
<dbReference type="EMBL" id="WBVM01000001">
    <property type="protein sequence ID" value="KAB2812814.1"/>
    <property type="molecule type" value="Genomic_DNA"/>
</dbReference>
<dbReference type="AlphaFoldDB" id="A0A7J5E4E8"/>
<protein>
    <submittedName>
        <fullName evidence="5">Helix-turn-helix transcriptional regulator</fullName>
    </submittedName>
</protein>
<dbReference type="PANTHER" id="PTHR44688">
    <property type="entry name" value="DNA-BINDING TRANSCRIPTIONAL ACTIVATOR DEVR_DOSR"/>
    <property type="match status" value="1"/>
</dbReference>
<dbReference type="InterPro" id="IPR036388">
    <property type="entry name" value="WH-like_DNA-bd_sf"/>
</dbReference>
<dbReference type="InterPro" id="IPR000792">
    <property type="entry name" value="Tscrpt_reg_LuxR_C"/>
</dbReference>